<name>A0A1X2I294_9FUNG</name>
<dbReference type="STRING" id="90262.A0A1X2I294"/>
<proteinExistence type="predicted"/>
<keyword evidence="3" id="KW-1185">Reference proteome</keyword>
<protein>
    <submittedName>
        <fullName evidence="2">Uncharacterized protein</fullName>
    </submittedName>
</protein>
<sequence>MNKVAGNERISQILPTVKCSDCGRDVHLRQLGNHICSNMPPVPALPILPPEKFGKKPTTMSKPAMLPISPRSPDGFYSARPDNNNSSHHPYSKSSSPYHDNVDYYRQQSPPIMANSTKSPYNNNNYHDDHSYSPFNKSSARQQSPPPAQQAQTSSRPKLDYYSPKTPTYLTNSSNDYLPRKNSTSPAPDSPSPKSPYFATDWNEDRHGGGNGSIYPRNDSLNNIHTPKSPNGTGALDTLMEDLMNSMNDVNDLYDHDHGSSLLNKDHCAACGDEFDYRDDVTNTGKKVSPKKKKKKNPMLLLVIFFF</sequence>
<evidence type="ECO:0000256" key="1">
    <source>
        <dbReference type="SAM" id="MobiDB-lite"/>
    </source>
</evidence>
<accession>A0A1X2I294</accession>
<comment type="caution">
    <text evidence="2">The sequence shown here is derived from an EMBL/GenBank/DDBJ whole genome shotgun (WGS) entry which is preliminary data.</text>
</comment>
<feature type="compositionally biased region" description="Low complexity" evidence="1">
    <location>
        <begin position="83"/>
        <end position="99"/>
    </location>
</feature>
<feature type="compositionally biased region" description="Low complexity" evidence="1">
    <location>
        <begin position="138"/>
        <end position="156"/>
    </location>
</feature>
<dbReference type="OrthoDB" id="1112565at2759"/>
<dbReference type="Proteomes" id="UP000193560">
    <property type="component" value="Unassembled WGS sequence"/>
</dbReference>
<feature type="compositionally biased region" description="Polar residues" evidence="1">
    <location>
        <begin position="106"/>
        <end position="120"/>
    </location>
</feature>
<dbReference type="AlphaFoldDB" id="A0A1X2I294"/>
<dbReference type="EMBL" id="MCGE01000034">
    <property type="protein sequence ID" value="ORZ07663.1"/>
    <property type="molecule type" value="Genomic_DNA"/>
</dbReference>
<organism evidence="2 3">
    <name type="scientific">Absidia repens</name>
    <dbReference type="NCBI Taxonomy" id="90262"/>
    <lineage>
        <taxon>Eukaryota</taxon>
        <taxon>Fungi</taxon>
        <taxon>Fungi incertae sedis</taxon>
        <taxon>Mucoromycota</taxon>
        <taxon>Mucoromycotina</taxon>
        <taxon>Mucoromycetes</taxon>
        <taxon>Mucorales</taxon>
        <taxon>Cunninghamellaceae</taxon>
        <taxon>Absidia</taxon>
    </lineage>
</organism>
<feature type="compositionally biased region" description="Polar residues" evidence="1">
    <location>
        <begin position="165"/>
        <end position="176"/>
    </location>
</feature>
<evidence type="ECO:0000313" key="2">
    <source>
        <dbReference type="EMBL" id="ORZ07663.1"/>
    </source>
</evidence>
<evidence type="ECO:0000313" key="3">
    <source>
        <dbReference type="Proteomes" id="UP000193560"/>
    </source>
</evidence>
<gene>
    <name evidence="2" type="ORF">BCR42DRAFT_151783</name>
</gene>
<reference evidence="2 3" key="1">
    <citation type="submission" date="2016-07" db="EMBL/GenBank/DDBJ databases">
        <title>Pervasive Adenine N6-methylation of Active Genes in Fungi.</title>
        <authorList>
            <consortium name="DOE Joint Genome Institute"/>
            <person name="Mondo S.J."/>
            <person name="Dannebaum R.O."/>
            <person name="Kuo R.C."/>
            <person name="Labutti K."/>
            <person name="Haridas S."/>
            <person name="Kuo A."/>
            <person name="Salamov A."/>
            <person name="Ahrendt S.R."/>
            <person name="Lipzen A."/>
            <person name="Sullivan W."/>
            <person name="Andreopoulos W.B."/>
            <person name="Clum A."/>
            <person name="Lindquist E."/>
            <person name="Daum C."/>
            <person name="Ramamoorthy G.K."/>
            <person name="Gryganskyi A."/>
            <person name="Culley D."/>
            <person name="Magnuson J.K."/>
            <person name="James T.Y."/>
            <person name="O'Malley M.A."/>
            <person name="Stajich J.E."/>
            <person name="Spatafora J.W."/>
            <person name="Visel A."/>
            <person name="Grigoriev I.V."/>
        </authorList>
    </citation>
    <scope>NUCLEOTIDE SEQUENCE [LARGE SCALE GENOMIC DNA]</scope>
    <source>
        <strain evidence="2 3">NRRL 1336</strain>
    </source>
</reference>
<feature type="region of interest" description="Disordered" evidence="1">
    <location>
        <begin position="50"/>
        <end position="218"/>
    </location>
</feature>